<dbReference type="Proteomes" id="UP000604046">
    <property type="component" value="Unassembled WGS sequence"/>
</dbReference>
<comment type="caution">
    <text evidence="1">The sequence shown here is derived from an EMBL/GenBank/DDBJ whole genome shotgun (WGS) entry which is preliminary data.</text>
</comment>
<proteinExistence type="predicted"/>
<dbReference type="AlphaFoldDB" id="A0A812MMU3"/>
<keyword evidence="2" id="KW-1185">Reference proteome</keyword>
<dbReference type="EMBL" id="CAJNDS010001668">
    <property type="protein sequence ID" value="CAE7271570.1"/>
    <property type="molecule type" value="Genomic_DNA"/>
</dbReference>
<gene>
    <name evidence="1" type="ORF">SNAT2548_LOCUS14412</name>
</gene>
<accession>A0A812MMU3</accession>
<protein>
    <submittedName>
        <fullName evidence="1">Uncharacterized protein</fullName>
    </submittedName>
</protein>
<name>A0A812MMU3_9DINO</name>
<evidence type="ECO:0000313" key="1">
    <source>
        <dbReference type="EMBL" id="CAE7271570.1"/>
    </source>
</evidence>
<reference evidence="1" key="1">
    <citation type="submission" date="2021-02" db="EMBL/GenBank/DDBJ databases">
        <authorList>
            <person name="Dougan E. K."/>
            <person name="Rhodes N."/>
            <person name="Thang M."/>
            <person name="Chan C."/>
        </authorList>
    </citation>
    <scope>NUCLEOTIDE SEQUENCE</scope>
</reference>
<organism evidence="1 2">
    <name type="scientific">Symbiodinium natans</name>
    <dbReference type="NCBI Taxonomy" id="878477"/>
    <lineage>
        <taxon>Eukaryota</taxon>
        <taxon>Sar</taxon>
        <taxon>Alveolata</taxon>
        <taxon>Dinophyceae</taxon>
        <taxon>Suessiales</taxon>
        <taxon>Symbiodiniaceae</taxon>
        <taxon>Symbiodinium</taxon>
    </lineage>
</organism>
<evidence type="ECO:0000313" key="2">
    <source>
        <dbReference type="Proteomes" id="UP000604046"/>
    </source>
</evidence>
<sequence>MGESPHWHAMEVLSTAQILAAEAGSTLDPEAPRLLAAAARRCPGCAGPLQSLVPALLLRAKDLVQQTFLGEAQEILLQAVSYLHRMVLMGLGGAEALASVTGDMLQEVAAADEHFMRS</sequence>